<organism evidence="1 2">
    <name type="scientific">Emergomyces pasteurianus Ep9510</name>
    <dbReference type="NCBI Taxonomy" id="1447872"/>
    <lineage>
        <taxon>Eukaryota</taxon>
        <taxon>Fungi</taxon>
        <taxon>Dikarya</taxon>
        <taxon>Ascomycota</taxon>
        <taxon>Pezizomycotina</taxon>
        <taxon>Eurotiomycetes</taxon>
        <taxon>Eurotiomycetidae</taxon>
        <taxon>Onygenales</taxon>
        <taxon>Ajellomycetaceae</taxon>
        <taxon>Emergomyces</taxon>
    </lineage>
</organism>
<dbReference type="OrthoDB" id="4189906at2759"/>
<dbReference type="EMBL" id="LGRN01001408">
    <property type="protein sequence ID" value="OJD09501.1"/>
    <property type="molecule type" value="Genomic_DNA"/>
</dbReference>
<dbReference type="Proteomes" id="UP000182235">
    <property type="component" value="Unassembled WGS sequence"/>
</dbReference>
<protein>
    <submittedName>
        <fullName evidence="1">Uncharacterized protein</fullName>
    </submittedName>
</protein>
<sequence>MNEMPGLYDSLNLKNARRKEPLELSERVREADEHLNVVEPGMLMYQEYVGKKREVMVNVLADTGASTKYIGDHIVRRLPGVKRVVDPKRVKLPNKRFLISPAR</sequence>
<dbReference type="AlphaFoldDB" id="A0A1J9Q2V2"/>
<comment type="caution">
    <text evidence="1">The sequence shown here is derived from an EMBL/GenBank/DDBJ whole genome shotgun (WGS) entry which is preliminary data.</text>
</comment>
<accession>A0A1J9Q2V2</accession>
<name>A0A1J9Q2V2_9EURO</name>
<evidence type="ECO:0000313" key="2">
    <source>
        <dbReference type="Proteomes" id="UP000182235"/>
    </source>
</evidence>
<evidence type="ECO:0000313" key="1">
    <source>
        <dbReference type="EMBL" id="OJD09501.1"/>
    </source>
</evidence>
<feature type="non-terminal residue" evidence="1">
    <location>
        <position position="103"/>
    </location>
</feature>
<reference evidence="1 2" key="1">
    <citation type="submission" date="2015-07" db="EMBL/GenBank/DDBJ databases">
        <title>Emmonsia species relationships and genome sequence.</title>
        <authorList>
            <consortium name="The Broad Institute Genomics Platform"/>
            <person name="Cuomo C.A."/>
            <person name="Munoz J.F."/>
            <person name="Imamovic A."/>
            <person name="Priest M.E."/>
            <person name="Young S."/>
            <person name="Clay O.K."/>
            <person name="McEwen J.G."/>
        </authorList>
    </citation>
    <scope>NUCLEOTIDE SEQUENCE [LARGE SCALE GENOMIC DNA]</scope>
    <source>
        <strain evidence="1 2">UAMH 9510</strain>
    </source>
</reference>
<keyword evidence="2" id="KW-1185">Reference proteome</keyword>
<gene>
    <name evidence="1" type="ORF">AJ78_09049</name>
</gene>
<proteinExistence type="predicted"/>